<evidence type="ECO:0000313" key="1">
    <source>
        <dbReference type="EMBL" id="KAI0029347.1"/>
    </source>
</evidence>
<dbReference type="EMBL" id="MU273682">
    <property type="protein sequence ID" value="KAI0029347.1"/>
    <property type="molecule type" value="Genomic_DNA"/>
</dbReference>
<evidence type="ECO:0000313" key="2">
    <source>
        <dbReference type="Proteomes" id="UP000814128"/>
    </source>
</evidence>
<protein>
    <submittedName>
        <fullName evidence="1">Uncharacterized protein</fullName>
    </submittedName>
</protein>
<dbReference type="Proteomes" id="UP000814128">
    <property type="component" value="Unassembled WGS sequence"/>
</dbReference>
<keyword evidence="2" id="KW-1185">Reference proteome</keyword>
<comment type="caution">
    <text evidence="1">The sequence shown here is derived from an EMBL/GenBank/DDBJ whole genome shotgun (WGS) entry which is preliminary data.</text>
</comment>
<reference evidence="1" key="2">
    <citation type="journal article" date="2022" name="New Phytol.">
        <title>Evolutionary transition to the ectomycorrhizal habit in the genomes of a hyperdiverse lineage of mushroom-forming fungi.</title>
        <authorList>
            <person name="Looney B."/>
            <person name="Miyauchi S."/>
            <person name="Morin E."/>
            <person name="Drula E."/>
            <person name="Courty P.E."/>
            <person name="Kohler A."/>
            <person name="Kuo A."/>
            <person name="LaButti K."/>
            <person name="Pangilinan J."/>
            <person name="Lipzen A."/>
            <person name="Riley R."/>
            <person name="Andreopoulos W."/>
            <person name="He G."/>
            <person name="Johnson J."/>
            <person name="Nolan M."/>
            <person name="Tritt A."/>
            <person name="Barry K.W."/>
            <person name="Grigoriev I.V."/>
            <person name="Nagy L.G."/>
            <person name="Hibbett D."/>
            <person name="Henrissat B."/>
            <person name="Matheny P.B."/>
            <person name="Labbe J."/>
            <person name="Martin F.M."/>
        </authorList>
    </citation>
    <scope>NUCLEOTIDE SEQUENCE</scope>
    <source>
        <strain evidence="1">EC-137</strain>
    </source>
</reference>
<sequence>MEAAQRDYVVDSEEEDSLELKLPEQDEAGVGKARKGALDVTTYSYDHIVSSFNGVGTGFSPKNSDTSLGNDSPDIFSLGIAERAKLRSRTGDKAALVHVPEIIDISSDDEIDAEFTKTVTMPASPKPRSVKRFQVAQTYLADTSMDSETNTVPVPSSSFPARTNSLPLPEIQNSPPLDSSILRSSSPLSPCRDTSVRPGPSDVAPSLAHQDMDMDPGAKTMHPPPVPLSFLDEPPSMSPITRGGSPSPKDKKDRKSKQAVDSGPSREATPRKPARRSRKRTTVEVVIKTPPKRRTVGGSDDATAEDELLIAIGDGSASHIPVVVPREDPVPPSTSHVPASDEEDELLLLPELKPKPRAKLRKKVADDTSTDEPPKKKKRTVKKAYIELDDEEAAPTAARLPAKRTRKKSAGPPDNEEPAISRAPKPTSTVASKSADRGSPLSSEGKGTPDMLLPRVTVCLLLITGAWFTSSVRQDHPSILLSPPAIPSSSFVEHPARRILAVARQPSTPAPSHRDTKYAIARNKSTPMSELIRRVSSQPSSPFVASTSSSSPLARTSKSTLRHIAPLLHTRHTPPPPRPPPPPPKKTKKQLELEEKWKEELEDEVEGWFDLTDREKDRHVKRKRDQYYSVDD</sequence>
<proteinExistence type="predicted"/>
<organism evidence="1 2">
    <name type="scientific">Vararia minispora EC-137</name>
    <dbReference type="NCBI Taxonomy" id="1314806"/>
    <lineage>
        <taxon>Eukaryota</taxon>
        <taxon>Fungi</taxon>
        <taxon>Dikarya</taxon>
        <taxon>Basidiomycota</taxon>
        <taxon>Agaricomycotina</taxon>
        <taxon>Agaricomycetes</taxon>
        <taxon>Russulales</taxon>
        <taxon>Lachnocladiaceae</taxon>
        <taxon>Vararia</taxon>
    </lineage>
</organism>
<name>A0ACB8QCG3_9AGAM</name>
<accession>A0ACB8QCG3</accession>
<gene>
    <name evidence="1" type="ORF">K488DRAFT_88821</name>
</gene>
<reference evidence="1" key="1">
    <citation type="submission" date="2021-02" db="EMBL/GenBank/DDBJ databases">
        <authorList>
            <consortium name="DOE Joint Genome Institute"/>
            <person name="Ahrendt S."/>
            <person name="Looney B.P."/>
            <person name="Miyauchi S."/>
            <person name="Morin E."/>
            <person name="Drula E."/>
            <person name="Courty P.E."/>
            <person name="Chicoki N."/>
            <person name="Fauchery L."/>
            <person name="Kohler A."/>
            <person name="Kuo A."/>
            <person name="Labutti K."/>
            <person name="Pangilinan J."/>
            <person name="Lipzen A."/>
            <person name="Riley R."/>
            <person name="Andreopoulos W."/>
            <person name="He G."/>
            <person name="Johnson J."/>
            <person name="Barry K.W."/>
            <person name="Grigoriev I.V."/>
            <person name="Nagy L."/>
            <person name="Hibbett D."/>
            <person name="Henrissat B."/>
            <person name="Matheny P.B."/>
            <person name="Labbe J."/>
            <person name="Martin F."/>
        </authorList>
    </citation>
    <scope>NUCLEOTIDE SEQUENCE</scope>
    <source>
        <strain evidence="1">EC-137</strain>
    </source>
</reference>